<gene>
    <name evidence="2" type="ORF">FOXYS1_14580</name>
</gene>
<protein>
    <recommendedName>
        <fullName evidence="4">Transcription factor domain-containing protein</fullName>
    </recommendedName>
</protein>
<reference evidence="2" key="1">
    <citation type="submission" date="2020-02" db="EMBL/GenBank/DDBJ databases">
        <title>Identification and distribution of gene clusters putatively required for synthesis of sphingolipid metabolism inhibitors in phylogenetically diverse species of the filamentous fungus Fusarium.</title>
        <authorList>
            <person name="Kim H.-S."/>
            <person name="Busman M."/>
            <person name="Brown D.W."/>
            <person name="Divon H."/>
            <person name="Uhlig S."/>
            <person name="Proctor R.H."/>
        </authorList>
    </citation>
    <scope>NUCLEOTIDE SEQUENCE [LARGE SCALE GENOMIC DNA]</scope>
    <source>
        <strain evidence="2">NRRL 39464</strain>
    </source>
</reference>
<organism evidence="2 3">
    <name type="scientific">Fusarium oxysporum</name>
    <name type="common">Fusarium vascular wilt</name>
    <dbReference type="NCBI Taxonomy" id="5507"/>
    <lineage>
        <taxon>Eukaryota</taxon>
        <taxon>Fungi</taxon>
        <taxon>Dikarya</taxon>
        <taxon>Ascomycota</taxon>
        <taxon>Pezizomycotina</taxon>
        <taxon>Sordariomycetes</taxon>
        <taxon>Hypocreomycetidae</taxon>
        <taxon>Hypocreales</taxon>
        <taxon>Nectriaceae</taxon>
        <taxon>Fusarium</taxon>
        <taxon>Fusarium oxysporum species complex</taxon>
    </lineage>
</organism>
<feature type="region of interest" description="Disordered" evidence="1">
    <location>
        <begin position="1"/>
        <end position="32"/>
    </location>
</feature>
<sequence length="553" mass="62582">PPLKHGTKPIFMSADEAGSSRKRPLPEPQSGRPCFDAASLAILERLENLESLFRAAHPDVSGQGEAAPQLSLSITPRSFDHANLDEPGSSEVYHVNAEAVLEWPVLRSFTQGQPLKLASILKAHRSSQHADAPRLLVISDLDPGSAGPLLQRFVDNFHIYNPVFEITQVQEYIKTTLYNGLGWDVKDKANDENRQLLVFALGTIVSQDDQALTTSMTFRESRQFQDAESFFLAAQRRMGQLLCNSDLAGAQVFFLAGVYLMSTMRPFEAWRMFVQALACCQILDSPSLDDPDDKESQLHQSIYWTSFKSELELRLELSITESSAWNLRYPQFFPAPPKGLQSEGEAGWYFYLAEIALRRLGNRILTCTSYFRSASTTVADKVSRVLEFEQQAHSWVESLPQNLRLDQPREVELDDQSAHLRFILNGHLLDCYEMMYWSFMVDAVHRTSLEDADAMVFARKGFQTSVQRIDDNESGFRGRHHGTWLMLRTCTRSALVLIAAERAGLGNMLPAQWRASVTKVQGLLHYWQDEAVDAKFYSRLLADLMHDDFDSDK</sequence>
<evidence type="ECO:0000256" key="1">
    <source>
        <dbReference type="SAM" id="MobiDB-lite"/>
    </source>
</evidence>
<dbReference type="PANTHER" id="PTHR47785:SF7">
    <property type="entry name" value="ZN(II)2CYS6 TRANSCRIPTION FACTOR (EUROFUNG)"/>
    <property type="match status" value="1"/>
</dbReference>
<evidence type="ECO:0008006" key="4">
    <source>
        <dbReference type="Google" id="ProtNLM"/>
    </source>
</evidence>
<proteinExistence type="predicted"/>
<dbReference type="AlphaFoldDB" id="A0A8H4ZUL4"/>
<feature type="non-terminal residue" evidence="2">
    <location>
        <position position="1"/>
    </location>
</feature>
<name>A0A8H4ZUL4_FUSOX</name>
<dbReference type="EMBL" id="JAAFOW010003435">
    <property type="protein sequence ID" value="KAF5253077.1"/>
    <property type="molecule type" value="Genomic_DNA"/>
</dbReference>
<dbReference type="InterPro" id="IPR053181">
    <property type="entry name" value="EcdB-like_regulator"/>
</dbReference>
<dbReference type="CDD" id="cd12148">
    <property type="entry name" value="fungal_TF_MHR"/>
    <property type="match status" value="1"/>
</dbReference>
<dbReference type="Proteomes" id="UP000558688">
    <property type="component" value="Unassembled WGS sequence"/>
</dbReference>
<evidence type="ECO:0000313" key="2">
    <source>
        <dbReference type="EMBL" id="KAF5253077.1"/>
    </source>
</evidence>
<dbReference type="PANTHER" id="PTHR47785">
    <property type="entry name" value="ZN(II)2CYS6 TRANSCRIPTION FACTOR (EUROFUNG)-RELATED-RELATED"/>
    <property type="match status" value="1"/>
</dbReference>
<accession>A0A8H4ZUL4</accession>
<comment type="caution">
    <text evidence="2">The sequence shown here is derived from an EMBL/GenBank/DDBJ whole genome shotgun (WGS) entry which is preliminary data.</text>
</comment>
<evidence type="ECO:0000313" key="3">
    <source>
        <dbReference type="Proteomes" id="UP000558688"/>
    </source>
</evidence>